<keyword evidence="6 7" id="KW-0472">Membrane</keyword>
<evidence type="ECO:0000256" key="7">
    <source>
        <dbReference type="RuleBase" id="RU363032"/>
    </source>
</evidence>
<dbReference type="STRING" id="235985.SAMN05414137_13535"/>
<evidence type="ECO:0000256" key="5">
    <source>
        <dbReference type="ARBA" id="ARBA00022989"/>
    </source>
</evidence>
<dbReference type="GO" id="GO:0071916">
    <property type="term" value="F:dipeptide transmembrane transporter activity"/>
    <property type="evidence" value="ECO:0007669"/>
    <property type="project" value="TreeGrafter"/>
</dbReference>
<feature type="transmembrane region" description="Helical" evidence="7">
    <location>
        <begin position="9"/>
        <end position="30"/>
    </location>
</feature>
<proteinExistence type="inferred from homology"/>
<accession>A0A1H7ZHY3</accession>
<keyword evidence="4 7" id="KW-0812">Transmembrane</keyword>
<dbReference type="Pfam" id="PF00528">
    <property type="entry name" value="BPD_transp_1"/>
    <property type="match status" value="1"/>
</dbReference>
<dbReference type="InterPro" id="IPR035906">
    <property type="entry name" value="MetI-like_sf"/>
</dbReference>
<keyword evidence="5 7" id="KW-1133">Transmembrane helix</keyword>
<dbReference type="PANTHER" id="PTHR43163">
    <property type="entry name" value="DIPEPTIDE TRANSPORT SYSTEM PERMEASE PROTEIN DPPB-RELATED"/>
    <property type="match status" value="1"/>
</dbReference>
<comment type="subcellular location">
    <subcellularLocation>
        <location evidence="1 7">Cell membrane</location>
        <topology evidence="1 7">Multi-pass membrane protein</topology>
    </subcellularLocation>
</comment>
<evidence type="ECO:0000256" key="4">
    <source>
        <dbReference type="ARBA" id="ARBA00022692"/>
    </source>
</evidence>
<dbReference type="OrthoDB" id="3667119at2"/>
<evidence type="ECO:0000313" key="9">
    <source>
        <dbReference type="EMBL" id="SEM57851.1"/>
    </source>
</evidence>
<dbReference type="RefSeq" id="WP_042453016.1">
    <property type="nucleotide sequence ID" value="NZ_BBPN01000027.1"/>
</dbReference>
<dbReference type="Pfam" id="PF19300">
    <property type="entry name" value="BPD_transp_1_N"/>
    <property type="match status" value="1"/>
</dbReference>
<evidence type="ECO:0000313" key="10">
    <source>
        <dbReference type="Proteomes" id="UP000183015"/>
    </source>
</evidence>
<name>A0A1H7ZHY3_STRJI</name>
<dbReference type="Gene3D" id="1.10.3720.10">
    <property type="entry name" value="MetI-like"/>
    <property type="match status" value="1"/>
</dbReference>
<protein>
    <submittedName>
        <fullName evidence="9">Peptide/nickel transport system permease protein</fullName>
    </submittedName>
</protein>
<evidence type="ECO:0000256" key="6">
    <source>
        <dbReference type="ARBA" id="ARBA00023136"/>
    </source>
</evidence>
<dbReference type="InterPro" id="IPR045621">
    <property type="entry name" value="BPD_transp_1_N"/>
</dbReference>
<dbReference type="AlphaFoldDB" id="A0A1H7ZHY3"/>
<gene>
    <name evidence="9" type="ORF">SAMN05414137_13535</name>
</gene>
<comment type="similarity">
    <text evidence="7">Belongs to the binding-protein-dependent transport system permease family.</text>
</comment>
<dbReference type="GO" id="GO:0005886">
    <property type="term" value="C:plasma membrane"/>
    <property type="evidence" value="ECO:0007669"/>
    <property type="project" value="UniProtKB-SubCell"/>
</dbReference>
<dbReference type="SUPFAM" id="SSF161098">
    <property type="entry name" value="MetI-like"/>
    <property type="match status" value="1"/>
</dbReference>
<evidence type="ECO:0000259" key="8">
    <source>
        <dbReference type="PROSITE" id="PS50928"/>
    </source>
</evidence>
<sequence>MLRFLLRRLLSGVLVLWLISVFTFGLFFVAPTDVPRLICGRLCTQVQIDLITKQLGLDQPILVQYWHFLERLFHGDLGYSYYNSESVNTLIASALPVTISLAIGAAVLWLVGGVSIGVVSAVKPRSFLDRSGTILALIGLSMPSFLIGILLLYFLFFLLTTHGMAWFPPSGYVSISSDPLEWAHHLVLPWCALAFITAATYIRLTRNQMLEVLGEDYIRTAKSKGIARRRVTVRHALRAALTPVVTQFGIDLATLLGGAIVTEQIFGLPGLGRLAVTSVIRQDQPVVIATVLLAAVFIVLANIVVDLLYAVLDPRVRLT</sequence>
<dbReference type="CDD" id="cd06261">
    <property type="entry name" value="TM_PBP2"/>
    <property type="match status" value="1"/>
</dbReference>
<feature type="transmembrane region" description="Helical" evidence="7">
    <location>
        <begin position="99"/>
        <end position="122"/>
    </location>
</feature>
<organism evidence="9 10">
    <name type="scientific">Streptacidiphilus jiangxiensis</name>
    <dbReference type="NCBI Taxonomy" id="235985"/>
    <lineage>
        <taxon>Bacteria</taxon>
        <taxon>Bacillati</taxon>
        <taxon>Actinomycetota</taxon>
        <taxon>Actinomycetes</taxon>
        <taxon>Kitasatosporales</taxon>
        <taxon>Streptomycetaceae</taxon>
        <taxon>Streptacidiphilus</taxon>
    </lineage>
</organism>
<keyword evidence="10" id="KW-1185">Reference proteome</keyword>
<evidence type="ECO:0000256" key="2">
    <source>
        <dbReference type="ARBA" id="ARBA00022448"/>
    </source>
</evidence>
<keyword evidence="3" id="KW-1003">Cell membrane</keyword>
<feature type="transmembrane region" description="Helical" evidence="7">
    <location>
        <begin position="134"/>
        <end position="162"/>
    </location>
</feature>
<dbReference type="PANTHER" id="PTHR43163:SF6">
    <property type="entry name" value="DIPEPTIDE TRANSPORT SYSTEM PERMEASE PROTEIN DPPB-RELATED"/>
    <property type="match status" value="1"/>
</dbReference>
<feature type="transmembrane region" description="Helical" evidence="7">
    <location>
        <begin position="286"/>
        <end position="312"/>
    </location>
</feature>
<dbReference type="PROSITE" id="PS50928">
    <property type="entry name" value="ABC_TM1"/>
    <property type="match status" value="1"/>
</dbReference>
<feature type="domain" description="ABC transmembrane type-1" evidence="8">
    <location>
        <begin position="95"/>
        <end position="309"/>
    </location>
</feature>
<dbReference type="EMBL" id="FOAZ01000035">
    <property type="protein sequence ID" value="SEM57851.1"/>
    <property type="molecule type" value="Genomic_DNA"/>
</dbReference>
<dbReference type="InterPro" id="IPR000515">
    <property type="entry name" value="MetI-like"/>
</dbReference>
<keyword evidence="2 7" id="KW-0813">Transport</keyword>
<reference evidence="10" key="1">
    <citation type="submission" date="2016-10" db="EMBL/GenBank/DDBJ databases">
        <authorList>
            <person name="Varghese N."/>
        </authorList>
    </citation>
    <scope>NUCLEOTIDE SEQUENCE [LARGE SCALE GENOMIC DNA]</scope>
    <source>
        <strain evidence="10">DSM 45096 / BCRC 16803 / CGMCC 4.1857 / CIP 109030 / JCM 12277 / KCTC 19219 / NBRC 100920 / 33214</strain>
    </source>
</reference>
<dbReference type="Proteomes" id="UP000183015">
    <property type="component" value="Unassembled WGS sequence"/>
</dbReference>
<evidence type="ECO:0000256" key="3">
    <source>
        <dbReference type="ARBA" id="ARBA00022475"/>
    </source>
</evidence>
<feature type="transmembrane region" description="Helical" evidence="7">
    <location>
        <begin position="182"/>
        <end position="202"/>
    </location>
</feature>
<dbReference type="eggNOG" id="COG0601">
    <property type="taxonomic scope" value="Bacteria"/>
</dbReference>
<evidence type="ECO:0000256" key="1">
    <source>
        <dbReference type="ARBA" id="ARBA00004651"/>
    </source>
</evidence>